<evidence type="ECO:0000313" key="5">
    <source>
        <dbReference type="Proteomes" id="UP000743370"/>
    </source>
</evidence>
<comment type="caution">
    <text evidence="4">The sequence shown here is derived from an EMBL/GenBank/DDBJ whole genome shotgun (WGS) entry which is preliminary data.</text>
</comment>
<dbReference type="EMBL" id="JABFOF010000011">
    <property type="protein sequence ID" value="KAG2371051.1"/>
    <property type="molecule type" value="Genomic_DNA"/>
</dbReference>
<evidence type="ECO:0000256" key="2">
    <source>
        <dbReference type="SAM" id="Phobius"/>
    </source>
</evidence>
<accession>A0A8T0JFQ8</accession>
<organism evidence="4 5">
    <name type="scientific">Phaseolus angularis</name>
    <name type="common">Azuki bean</name>
    <name type="synonym">Vigna angularis</name>
    <dbReference type="NCBI Taxonomy" id="3914"/>
    <lineage>
        <taxon>Eukaryota</taxon>
        <taxon>Viridiplantae</taxon>
        <taxon>Streptophyta</taxon>
        <taxon>Embryophyta</taxon>
        <taxon>Tracheophyta</taxon>
        <taxon>Spermatophyta</taxon>
        <taxon>Magnoliopsida</taxon>
        <taxon>eudicotyledons</taxon>
        <taxon>Gunneridae</taxon>
        <taxon>Pentapetalae</taxon>
        <taxon>rosids</taxon>
        <taxon>fabids</taxon>
        <taxon>Fabales</taxon>
        <taxon>Fabaceae</taxon>
        <taxon>Papilionoideae</taxon>
        <taxon>50 kb inversion clade</taxon>
        <taxon>NPAAA clade</taxon>
        <taxon>indigoferoid/millettioid clade</taxon>
        <taxon>Phaseoleae</taxon>
        <taxon>Vigna</taxon>
    </lineage>
</organism>
<dbReference type="Pfam" id="PF12697">
    <property type="entry name" value="Abhydrolase_6"/>
    <property type="match status" value="1"/>
</dbReference>
<keyword evidence="2" id="KW-0472">Membrane</keyword>
<evidence type="ECO:0000313" key="4">
    <source>
        <dbReference type="EMBL" id="KAG2371051.1"/>
    </source>
</evidence>
<feature type="compositionally biased region" description="Basic and acidic residues" evidence="1">
    <location>
        <begin position="216"/>
        <end position="226"/>
    </location>
</feature>
<dbReference type="InterPro" id="IPR000073">
    <property type="entry name" value="AB_hydrolase_1"/>
</dbReference>
<dbReference type="Proteomes" id="UP000743370">
    <property type="component" value="Unassembled WGS sequence"/>
</dbReference>
<dbReference type="Gene3D" id="3.40.50.1820">
    <property type="entry name" value="alpha/beta hydrolase"/>
    <property type="match status" value="1"/>
</dbReference>
<name>A0A8T0JFQ8_PHAAN</name>
<gene>
    <name evidence="4" type="ORF">HKW66_Vig0212250</name>
</gene>
<keyword evidence="2" id="KW-0812">Transmembrane</keyword>
<dbReference type="SUPFAM" id="SSF53474">
    <property type="entry name" value="alpha/beta-Hydrolases"/>
    <property type="match status" value="1"/>
</dbReference>
<feature type="transmembrane region" description="Helical" evidence="2">
    <location>
        <begin position="106"/>
        <end position="131"/>
    </location>
</feature>
<dbReference type="AlphaFoldDB" id="A0A8T0JFQ8"/>
<feature type="transmembrane region" description="Helical" evidence="2">
    <location>
        <begin position="152"/>
        <end position="173"/>
    </location>
</feature>
<keyword evidence="2" id="KW-1133">Transmembrane helix</keyword>
<evidence type="ECO:0000256" key="1">
    <source>
        <dbReference type="SAM" id="MobiDB-lite"/>
    </source>
</evidence>
<evidence type="ECO:0000259" key="3">
    <source>
        <dbReference type="Pfam" id="PF12697"/>
    </source>
</evidence>
<sequence length="679" mass="75185">MMVRGGQCFEKLRRFARTVFFVAALVASLLVTSLPVLVAVVDVLVPCVLISSFTCVKCYGFKEHLRRYSFKSSLMDIPLVSVVRSFIIICVYSICDGPALSHGPYLGTVTLSSFISIVLLSVKACVFSVNSQIEAEATISPTRQRLHLKKSWGMPVLFLSSVVFALGHTVVAYRTSCRARRKLMFHRVDPEAVLSCKNVFSGYQKVPRSPVPSEGRTPKSDGEMKRKPFGTARDVELPLRLLADSESLFIPCQGLTLHYKLSMPGSPPLNMSSTFCSTSSVAGGLSKLNRHLTCISPKSHRQLYRSYSNQFYGSSLHAPLLDIPVTFPHLNEEIPVLHLDEIREDEDTIKLESLSSEQHVEDIGQVGIILIHGFGGGVFSWRHVMGPLARQSNCTVAAFDRPGWGLTSRLSREDWEKKELPNPYKLESQVVLLLSFCSEIGFSSVVLIGHDDGGLLALMAAQRVQSSMNSFNVTVKGVVLLNVNLSREVVPSFAKILLHTSLGKKHLVRPLLRTEITHVVNRRSWYDATKLTTEVLTLYKAPLYAEGWDEALHEICKLSSETIVSAKNADLLLQAVEDIPVLVIAGAEDSLVSMKYCQAMASKFLNSVSILVSVYLLMLHNLGTRSRMCKGRKNGVEMERLVAISGCGHLPHEECPMALLAAISPFINKLFNVYNSERQ</sequence>
<dbReference type="PANTHER" id="PTHR43689:SF55">
    <property type="entry name" value="ALPHA_BETA FOLD HYDROLASE"/>
    <property type="match status" value="1"/>
</dbReference>
<reference evidence="4 5" key="1">
    <citation type="submission" date="2020-05" db="EMBL/GenBank/DDBJ databases">
        <title>Vigna angularis (adzuki bean) Var. LongXiaoDou No. 4 denovo assembly.</title>
        <authorList>
            <person name="Xiang H."/>
        </authorList>
    </citation>
    <scope>NUCLEOTIDE SEQUENCE [LARGE SCALE GENOMIC DNA]</scope>
    <source>
        <tissue evidence="4">Leaf</tissue>
    </source>
</reference>
<feature type="region of interest" description="Disordered" evidence="1">
    <location>
        <begin position="207"/>
        <end position="229"/>
    </location>
</feature>
<feature type="domain" description="AB hydrolase-1" evidence="3">
    <location>
        <begin position="368"/>
        <end position="662"/>
    </location>
</feature>
<proteinExistence type="predicted"/>
<feature type="transmembrane region" description="Helical" evidence="2">
    <location>
        <begin position="604"/>
        <end position="623"/>
    </location>
</feature>
<dbReference type="PANTHER" id="PTHR43689">
    <property type="entry name" value="HYDROLASE"/>
    <property type="match status" value="1"/>
</dbReference>
<dbReference type="InterPro" id="IPR029058">
    <property type="entry name" value="AB_hydrolase_fold"/>
</dbReference>
<protein>
    <recommendedName>
        <fullName evidence="3">AB hydrolase-1 domain-containing protein</fullName>
    </recommendedName>
</protein>